<feature type="region of interest" description="Disordered" evidence="9">
    <location>
        <begin position="186"/>
        <end position="211"/>
    </location>
</feature>
<dbReference type="InterPro" id="IPR050786">
    <property type="entry name" value="EFG1_rRNA-proc"/>
</dbReference>
<dbReference type="GO" id="GO:0000462">
    <property type="term" value="P:maturation of SSU-rRNA from tricistronic rRNA transcript (SSU-rRNA, 5.8S rRNA, LSU-rRNA)"/>
    <property type="evidence" value="ECO:0007669"/>
    <property type="project" value="TreeGrafter"/>
</dbReference>
<reference evidence="11" key="1">
    <citation type="journal article" date="2017" name="Nat. Microbiol.">
        <title>Global analysis of biosynthetic gene clusters reveals vast potential of secondary metabolite production in Penicillium species.</title>
        <authorList>
            <person name="Nielsen J.C."/>
            <person name="Grijseels S."/>
            <person name="Prigent S."/>
            <person name="Ji B."/>
            <person name="Dainat J."/>
            <person name="Nielsen K.F."/>
            <person name="Frisvad J.C."/>
            <person name="Workman M."/>
            <person name="Nielsen J."/>
        </authorList>
    </citation>
    <scope>NUCLEOTIDE SEQUENCE [LARGE SCALE GENOMIC DNA]</scope>
    <source>
        <strain evidence="11">IBT 11843</strain>
    </source>
</reference>
<evidence type="ECO:0000256" key="9">
    <source>
        <dbReference type="SAM" id="MobiDB-lite"/>
    </source>
</evidence>
<keyword evidence="6" id="KW-0698">rRNA processing</keyword>
<feature type="compositionally biased region" description="Basic and acidic residues" evidence="9">
    <location>
        <begin position="1"/>
        <end position="22"/>
    </location>
</feature>
<evidence type="ECO:0000313" key="11">
    <source>
        <dbReference type="Proteomes" id="UP000191522"/>
    </source>
</evidence>
<keyword evidence="8" id="KW-0539">Nucleus</keyword>
<comment type="caution">
    <text evidence="10">The sequence shown here is derived from an EMBL/GenBank/DDBJ whole genome shotgun (WGS) entry which is preliminary data.</text>
</comment>
<feature type="region of interest" description="Disordered" evidence="9">
    <location>
        <begin position="1"/>
        <end position="67"/>
    </location>
</feature>
<name>A0A1V6PMD4_PENDC</name>
<feature type="region of interest" description="Disordered" evidence="9">
    <location>
        <begin position="231"/>
        <end position="320"/>
    </location>
</feature>
<comment type="function">
    <text evidence="1">Involved in rRNA processing.</text>
</comment>
<dbReference type="GO" id="GO:0005730">
    <property type="term" value="C:nucleolus"/>
    <property type="evidence" value="ECO:0007669"/>
    <property type="project" value="UniProtKB-SubCell"/>
</dbReference>
<evidence type="ECO:0000256" key="7">
    <source>
        <dbReference type="ARBA" id="ARBA00023054"/>
    </source>
</evidence>
<dbReference type="Pfam" id="PF10153">
    <property type="entry name" value="Efg1"/>
    <property type="match status" value="1"/>
</dbReference>
<dbReference type="InterPro" id="IPR019310">
    <property type="entry name" value="Efg1"/>
</dbReference>
<keyword evidence="11" id="KW-1185">Reference proteome</keyword>
<evidence type="ECO:0000256" key="3">
    <source>
        <dbReference type="ARBA" id="ARBA00006916"/>
    </source>
</evidence>
<accession>A0A1V6PMD4</accession>
<dbReference type="PANTHER" id="PTHR33911">
    <property type="entry name" value="RRNA-PROCESSING PROTEIN EFG1"/>
    <property type="match status" value="1"/>
</dbReference>
<dbReference type="Proteomes" id="UP000191522">
    <property type="component" value="Unassembled WGS sequence"/>
</dbReference>
<keyword evidence="7" id="KW-0175">Coiled coil</keyword>
<evidence type="ECO:0000256" key="8">
    <source>
        <dbReference type="ARBA" id="ARBA00023242"/>
    </source>
</evidence>
<dbReference type="STRING" id="69771.A0A1V6PMD4"/>
<protein>
    <recommendedName>
        <fullName evidence="4">rRNA-processing protein EFG1</fullName>
    </recommendedName>
    <alternativeName>
        <fullName evidence="5">rRNA-processing protein efg1</fullName>
    </alternativeName>
</protein>
<dbReference type="AlphaFoldDB" id="A0A1V6PMD4"/>
<evidence type="ECO:0000256" key="1">
    <source>
        <dbReference type="ARBA" id="ARBA00002773"/>
    </source>
</evidence>
<organism evidence="10 11">
    <name type="scientific">Penicillium decumbens</name>
    <dbReference type="NCBI Taxonomy" id="69771"/>
    <lineage>
        <taxon>Eukaryota</taxon>
        <taxon>Fungi</taxon>
        <taxon>Dikarya</taxon>
        <taxon>Ascomycota</taxon>
        <taxon>Pezizomycotina</taxon>
        <taxon>Eurotiomycetes</taxon>
        <taxon>Eurotiomycetidae</taxon>
        <taxon>Eurotiales</taxon>
        <taxon>Aspergillaceae</taxon>
        <taxon>Penicillium</taxon>
    </lineage>
</organism>
<comment type="similarity">
    <text evidence="3">Belongs to the EFG1 family.</text>
</comment>
<proteinExistence type="inferred from homology"/>
<dbReference type="PANTHER" id="PTHR33911:SF1">
    <property type="entry name" value="RRNA-PROCESSING PROTEIN EFG1"/>
    <property type="match status" value="1"/>
</dbReference>
<gene>
    <name evidence="10" type="ORF">PENDEC_c002G03882</name>
</gene>
<evidence type="ECO:0000313" key="10">
    <source>
        <dbReference type="EMBL" id="OQD77832.1"/>
    </source>
</evidence>
<dbReference type="EMBL" id="MDYL01000002">
    <property type="protein sequence ID" value="OQD77832.1"/>
    <property type="molecule type" value="Genomic_DNA"/>
</dbReference>
<evidence type="ECO:0000256" key="4">
    <source>
        <dbReference type="ARBA" id="ARBA00018689"/>
    </source>
</evidence>
<feature type="compositionally biased region" description="Basic and acidic residues" evidence="9">
    <location>
        <begin position="266"/>
        <end position="299"/>
    </location>
</feature>
<comment type="subcellular location">
    <subcellularLocation>
        <location evidence="2">Nucleus</location>
        <location evidence="2">Nucleolus</location>
    </subcellularLocation>
</comment>
<feature type="compositionally biased region" description="Basic and acidic residues" evidence="9">
    <location>
        <begin position="29"/>
        <end position="48"/>
    </location>
</feature>
<dbReference type="OrthoDB" id="47732at2759"/>
<sequence>MPDSKPDRVTKRKGREGEEGPRKKQHRAPSADDVHIKDEDHGSGEVKSSRKSKDKFAPRPERQYPSVNELKKRIRDVKRLLQKPTLPADARILQERALAGYEQDLVEEIARRERSQLIKKYHFVRFLDRKNATKQLTRLERRQKKQGLNTKQKEQLESKIHAARVNLNYTIYYPLTEKYISLYPKSKSSGKDDAESESESEAEEKVQIDKTKPPLWSVVEKCMEDDTLGELRDGKLNIGADGQPTATLSVKTVADTYNRKGKKKEKKESKKPQDAIKSQPKRDKGKYDKATRKARRQELAKTAPVPVQVDGNESDGGFFE</sequence>
<dbReference type="GO" id="GO:0030688">
    <property type="term" value="C:preribosome, small subunit precursor"/>
    <property type="evidence" value="ECO:0007669"/>
    <property type="project" value="TreeGrafter"/>
</dbReference>
<evidence type="ECO:0000256" key="6">
    <source>
        <dbReference type="ARBA" id="ARBA00022552"/>
    </source>
</evidence>
<evidence type="ECO:0000256" key="5">
    <source>
        <dbReference type="ARBA" id="ARBA00019827"/>
    </source>
</evidence>
<evidence type="ECO:0000256" key="2">
    <source>
        <dbReference type="ARBA" id="ARBA00004604"/>
    </source>
</evidence>